<gene>
    <name evidence="2" type="ORF">KAR29_08305</name>
</gene>
<dbReference type="RefSeq" id="WP_274372536.1">
    <property type="nucleotide sequence ID" value="NZ_CP072943.1"/>
</dbReference>
<accession>A0A9Q7A520</accession>
<feature type="domain" description="DUF8042" evidence="1">
    <location>
        <begin position="75"/>
        <end position="185"/>
    </location>
</feature>
<evidence type="ECO:0000313" key="2">
    <source>
        <dbReference type="EMBL" id="QTX31381.1"/>
    </source>
</evidence>
<evidence type="ECO:0000259" key="1">
    <source>
        <dbReference type="Pfam" id="PF26154"/>
    </source>
</evidence>
<proteinExistence type="predicted"/>
<reference evidence="3" key="1">
    <citation type="submission" date="2021-04" db="EMBL/GenBank/DDBJ databases">
        <title>A novel Synergistetes isolate from a pyrite-forming mixed culture.</title>
        <authorList>
            <person name="Bunk B."/>
            <person name="Sproer C."/>
            <person name="Spring S."/>
            <person name="Pester M."/>
        </authorList>
    </citation>
    <scope>NUCLEOTIDE SEQUENCE [LARGE SCALE GENOMIC DNA]</scope>
    <source>
        <strain evidence="3">J.5.4.2-T.3.5.2</strain>
    </source>
</reference>
<dbReference type="EMBL" id="CP072943">
    <property type="protein sequence ID" value="QTX31381.1"/>
    <property type="molecule type" value="Genomic_DNA"/>
</dbReference>
<organism evidence="2 3">
    <name type="scientific">Aminithiophilus ramosus</name>
    <dbReference type="NCBI Taxonomy" id="3029084"/>
    <lineage>
        <taxon>Bacteria</taxon>
        <taxon>Thermotogati</taxon>
        <taxon>Synergistota</taxon>
        <taxon>Synergistia</taxon>
        <taxon>Synergistales</taxon>
        <taxon>Aminithiophilaceae</taxon>
        <taxon>Aminithiophilus</taxon>
    </lineage>
</organism>
<dbReference type="Proteomes" id="UP000671879">
    <property type="component" value="Chromosome"/>
</dbReference>
<protein>
    <recommendedName>
        <fullName evidence="1">DUF8042 domain-containing protein</fullName>
    </recommendedName>
</protein>
<dbReference type="AlphaFoldDB" id="A0A9Q7A520"/>
<dbReference type="Pfam" id="PF26154">
    <property type="entry name" value="DUF8042"/>
    <property type="match status" value="1"/>
</dbReference>
<evidence type="ECO:0000313" key="3">
    <source>
        <dbReference type="Proteomes" id="UP000671879"/>
    </source>
</evidence>
<sequence length="196" mass="21202">MKVFVDDSALDLRSGAGKEEILREVLATCASRGRVLETISVDGVVLDEASFVALEGGSRVEVSTVSLRDLIRSSLQEAVGYLPKLVRGLRTVADRLEAEEKAQALSTLSDALEGIGWFLRVLADTHALLGARPAEGEELAHLLAALQERLEKLSRSLEGDRSFEAAFLLREEIVPALEGLAPRIEALRNLSEGNVN</sequence>
<dbReference type="KEGG" id="aram:KAR29_08305"/>
<name>A0A9Q7A520_9BACT</name>
<keyword evidence="3" id="KW-1185">Reference proteome</keyword>
<dbReference type="InterPro" id="IPR058355">
    <property type="entry name" value="DUF8042"/>
</dbReference>